<accession>A0A9D4TP46</accession>
<reference evidence="11" key="1">
    <citation type="journal article" date="2019" name="Plant J.">
        <title>Chlorella vulgaris genome assembly and annotation reveals the molecular basis for metabolic acclimation to high light conditions.</title>
        <authorList>
            <person name="Cecchin M."/>
            <person name="Marcolungo L."/>
            <person name="Rossato M."/>
            <person name="Girolomoni L."/>
            <person name="Cosentino E."/>
            <person name="Cuine S."/>
            <person name="Li-Beisson Y."/>
            <person name="Delledonne M."/>
            <person name="Ballottari M."/>
        </authorList>
    </citation>
    <scope>NUCLEOTIDE SEQUENCE</scope>
    <source>
        <strain evidence="11">211/11P</strain>
    </source>
</reference>
<protein>
    <recommendedName>
        <fullName evidence="3">dolichol kinase</fullName>
        <ecNumber evidence="3">2.7.1.108</ecNumber>
    </recommendedName>
</protein>
<keyword evidence="7" id="KW-0256">Endoplasmic reticulum</keyword>
<name>A0A9D4TP46_CHLVU</name>
<dbReference type="PANTHER" id="PTHR13205:SF15">
    <property type="entry name" value="DOLICHOL KINASE"/>
    <property type="match status" value="1"/>
</dbReference>
<sequence>MPPSRALAEAVVVAITSATLVAALLLTSWPDDPKWGAFHLRESSTVASIIACITLDGLFEEAEGLGPDLQALQRQAGSSGLALGALALPWTFAGLAIQQHKHGGHPAAAAAMGTAFAASYASFSSIVLLQLVRLRIVQGHPARPRAALWPQLQLPDKVAEVLARLRLPDLQPIQQAVAIVAVATLMSFMSDRQWAALLAALPIAAAAGAPYLLLRLLPRVFTLGEALVAGQSAVLLCASALRQLLRRSDTVAEAEPCRRFVLLLTAGSVLAAGTTITLLLRWKPALGSMAVQQQTRSRRRRRSSTRAGAMNSKAWAAAACATAATAAAAALPAAAWAIRLAVSTRRRTLLCGWWVGNLAAALPAQHWINSSGRVPPILVRKGYHLLAVSLFLPALLLEPQLLAVALAAAFALLLALEVLRLSGLPVVAPRLHAFMTSFTDGRDSGLLLITHFTLLLGMAAPIWLSNALDSAPEAAAGSSSPHAVWPAAYAGIFVIGLGDTAASAVGSLVGRRPICRGSRKTVEGTAAAAGATLLGWSLLAAALHAAAESGGGGAGVAWLGSLPLGLRGWVGLCAATVLSCLLEATTLQLDNVFVPLQYFALLCLL</sequence>
<keyword evidence="9 10" id="KW-0472">Membrane</keyword>
<evidence type="ECO:0000256" key="7">
    <source>
        <dbReference type="ARBA" id="ARBA00022824"/>
    </source>
</evidence>
<keyword evidence="4" id="KW-0808">Transferase</keyword>
<feature type="transmembrane region" description="Helical" evidence="10">
    <location>
        <begin position="314"/>
        <end position="338"/>
    </location>
</feature>
<keyword evidence="5 10" id="KW-0812">Transmembrane</keyword>
<feature type="transmembrane region" description="Helical" evidence="10">
    <location>
        <begin position="444"/>
        <end position="464"/>
    </location>
</feature>
<dbReference type="PANTHER" id="PTHR13205">
    <property type="entry name" value="TRANSMEMBRANE PROTEIN 15-RELATED"/>
    <property type="match status" value="1"/>
</dbReference>
<feature type="transmembrane region" description="Helical" evidence="10">
    <location>
        <begin position="401"/>
        <end position="423"/>
    </location>
</feature>
<evidence type="ECO:0000256" key="9">
    <source>
        <dbReference type="ARBA" id="ARBA00023136"/>
    </source>
</evidence>
<reference evidence="11" key="2">
    <citation type="submission" date="2020-11" db="EMBL/GenBank/DDBJ databases">
        <authorList>
            <person name="Cecchin M."/>
            <person name="Marcolungo L."/>
            <person name="Rossato M."/>
            <person name="Girolomoni L."/>
            <person name="Cosentino E."/>
            <person name="Cuine S."/>
            <person name="Li-Beisson Y."/>
            <person name="Delledonne M."/>
            <person name="Ballottari M."/>
        </authorList>
    </citation>
    <scope>NUCLEOTIDE SEQUENCE</scope>
    <source>
        <strain evidence="11">211/11P</strain>
        <tissue evidence="11">Whole cell</tissue>
    </source>
</reference>
<keyword evidence="8 10" id="KW-1133">Transmembrane helix</keyword>
<evidence type="ECO:0000256" key="3">
    <source>
        <dbReference type="ARBA" id="ARBA00012132"/>
    </source>
</evidence>
<dbReference type="Proteomes" id="UP001055712">
    <property type="component" value="Unassembled WGS sequence"/>
</dbReference>
<proteinExistence type="inferred from homology"/>
<feature type="transmembrane region" description="Helical" evidence="10">
    <location>
        <begin position="350"/>
        <end position="368"/>
    </location>
</feature>
<dbReference type="InterPro" id="IPR032974">
    <property type="entry name" value="Polypren_kinase"/>
</dbReference>
<evidence type="ECO:0000256" key="5">
    <source>
        <dbReference type="ARBA" id="ARBA00022692"/>
    </source>
</evidence>
<evidence type="ECO:0000256" key="4">
    <source>
        <dbReference type="ARBA" id="ARBA00022679"/>
    </source>
</evidence>
<evidence type="ECO:0000313" key="12">
    <source>
        <dbReference type="Proteomes" id="UP001055712"/>
    </source>
</evidence>
<dbReference type="GO" id="GO:0005789">
    <property type="term" value="C:endoplasmic reticulum membrane"/>
    <property type="evidence" value="ECO:0007669"/>
    <property type="project" value="UniProtKB-SubCell"/>
</dbReference>
<organism evidence="11 12">
    <name type="scientific">Chlorella vulgaris</name>
    <name type="common">Green alga</name>
    <dbReference type="NCBI Taxonomy" id="3077"/>
    <lineage>
        <taxon>Eukaryota</taxon>
        <taxon>Viridiplantae</taxon>
        <taxon>Chlorophyta</taxon>
        <taxon>core chlorophytes</taxon>
        <taxon>Trebouxiophyceae</taxon>
        <taxon>Chlorellales</taxon>
        <taxon>Chlorellaceae</taxon>
        <taxon>Chlorella clade</taxon>
        <taxon>Chlorella</taxon>
    </lineage>
</organism>
<comment type="similarity">
    <text evidence="2">Belongs to the polyprenol kinase family.</text>
</comment>
<feature type="transmembrane region" description="Helical" evidence="10">
    <location>
        <begin position="6"/>
        <end position="26"/>
    </location>
</feature>
<keyword evidence="12" id="KW-1185">Reference proteome</keyword>
<evidence type="ECO:0000256" key="2">
    <source>
        <dbReference type="ARBA" id="ARBA00010794"/>
    </source>
</evidence>
<feature type="transmembrane region" description="Helical" evidence="10">
    <location>
        <begin position="526"/>
        <end position="546"/>
    </location>
</feature>
<feature type="transmembrane region" description="Helical" evidence="10">
    <location>
        <begin position="220"/>
        <end position="241"/>
    </location>
</feature>
<evidence type="ECO:0000256" key="8">
    <source>
        <dbReference type="ARBA" id="ARBA00022989"/>
    </source>
</evidence>
<evidence type="ECO:0000313" key="11">
    <source>
        <dbReference type="EMBL" id="KAI3430757.1"/>
    </source>
</evidence>
<gene>
    <name evidence="11" type="ORF">D9Q98_009169</name>
</gene>
<dbReference type="EC" id="2.7.1.108" evidence="3"/>
<dbReference type="GO" id="GO:0004168">
    <property type="term" value="F:dolichol kinase activity"/>
    <property type="evidence" value="ECO:0007669"/>
    <property type="project" value="UniProtKB-EC"/>
</dbReference>
<comment type="caution">
    <text evidence="11">The sequence shown here is derived from an EMBL/GenBank/DDBJ whole genome shotgun (WGS) entry which is preliminary data.</text>
</comment>
<evidence type="ECO:0000256" key="6">
    <source>
        <dbReference type="ARBA" id="ARBA00022777"/>
    </source>
</evidence>
<feature type="transmembrane region" description="Helical" evidence="10">
    <location>
        <begin position="196"/>
        <end position="214"/>
    </location>
</feature>
<dbReference type="OrthoDB" id="377083at2759"/>
<feature type="transmembrane region" description="Helical" evidence="10">
    <location>
        <begin position="484"/>
        <end position="505"/>
    </location>
</feature>
<feature type="transmembrane region" description="Helical" evidence="10">
    <location>
        <begin position="109"/>
        <end position="132"/>
    </location>
</feature>
<comment type="subcellular location">
    <subcellularLocation>
        <location evidence="1">Endoplasmic reticulum membrane</location>
        <topology evidence="1">Multi-pass membrane protein</topology>
    </subcellularLocation>
</comment>
<evidence type="ECO:0000256" key="10">
    <source>
        <dbReference type="SAM" id="Phobius"/>
    </source>
</evidence>
<dbReference type="AlphaFoldDB" id="A0A9D4TP46"/>
<feature type="transmembrane region" description="Helical" evidence="10">
    <location>
        <begin position="261"/>
        <end position="280"/>
    </location>
</feature>
<evidence type="ECO:0000256" key="1">
    <source>
        <dbReference type="ARBA" id="ARBA00004477"/>
    </source>
</evidence>
<keyword evidence="6" id="KW-0418">Kinase</keyword>
<feature type="transmembrane region" description="Helical" evidence="10">
    <location>
        <begin position="566"/>
        <end position="584"/>
    </location>
</feature>
<dbReference type="GO" id="GO:0043048">
    <property type="term" value="P:dolichyl monophosphate biosynthetic process"/>
    <property type="evidence" value="ECO:0007669"/>
    <property type="project" value="TreeGrafter"/>
</dbReference>
<dbReference type="EMBL" id="SIDB01000007">
    <property type="protein sequence ID" value="KAI3430757.1"/>
    <property type="molecule type" value="Genomic_DNA"/>
</dbReference>